<dbReference type="Pfam" id="PF13715">
    <property type="entry name" value="CarbopepD_reg_2"/>
    <property type="match status" value="1"/>
</dbReference>
<protein>
    <submittedName>
        <fullName evidence="9">TonB-linked outer membrane protein, SusC/RagA family</fullName>
    </submittedName>
</protein>
<evidence type="ECO:0000256" key="4">
    <source>
        <dbReference type="ARBA" id="ARBA00022692"/>
    </source>
</evidence>
<accession>A0A1T4L0F7</accession>
<dbReference type="GO" id="GO:0009279">
    <property type="term" value="C:cell outer membrane"/>
    <property type="evidence" value="ECO:0007669"/>
    <property type="project" value="UniProtKB-SubCell"/>
</dbReference>
<keyword evidence="4 7" id="KW-0812">Transmembrane</keyword>
<comment type="similarity">
    <text evidence="7">Belongs to the TonB-dependent receptor family.</text>
</comment>
<dbReference type="InterPro" id="IPR039426">
    <property type="entry name" value="TonB-dep_rcpt-like"/>
</dbReference>
<comment type="subcellular location">
    <subcellularLocation>
        <location evidence="1 7">Cell outer membrane</location>
        <topology evidence="1 7">Multi-pass membrane protein</topology>
    </subcellularLocation>
</comment>
<dbReference type="NCBIfam" id="TIGR04056">
    <property type="entry name" value="OMP_RagA_SusC"/>
    <property type="match status" value="1"/>
</dbReference>
<reference evidence="9 10" key="1">
    <citation type="submission" date="2017-02" db="EMBL/GenBank/DDBJ databases">
        <authorList>
            <person name="Peterson S.W."/>
        </authorList>
    </citation>
    <scope>NUCLEOTIDE SEQUENCE [LARGE SCALE GENOMIC DNA]</scope>
    <source>
        <strain evidence="9 10">ATCC 700135</strain>
    </source>
</reference>
<keyword evidence="2 7" id="KW-0813">Transport</keyword>
<dbReference type="SUPFAM" id="SSF49464">
    <property type="entry name" value="Carboxypeptidase regulatory domain-like"/>
    <property type="match status" value="1"/>
</dbReference>
<evidence type="ECO:0000313" key="10">
    <source>
        <dbReference type="Proteomes" id="UP000189956"/>
    </source>
</evidence>
<dbReference type="EMBL" id="FUWL01000006">
    <property type="protein sequence ID" value="SJZ48214.1"/>
    <property type="molecule type" value="Genomic_DNA"/>
</dbReference>
<dbReference type="NCBIfam" id="TIGR04057">
    <property type="entry name" value="SusC_RagA_signa"/>
    <property type="match status" value="1"/>
</dbReference>
<organism evidence="9 10">
    <name type="scientific">Porphyromonas cangingivalis</name>
    <dbReference type="NCBI Taxonomy" id="36874"/>
    <lineage>
        <taxon>Bacteria</taxon>
        <taxon>Pseudomonadati</taxon>
        <taxon>Bacteroidota</taxon>
        <taxon>Bacteroidia</taxon>
        <taxon>Bacteroidales</taxon>
        <taxon>Porphyromonadaceae</taxon>
        <taxon>Porphyromonas</taxon>
    </lineage>
</organism>
<keyword evidence="3 7" id="KW-1134">Transmembrane beta strand</keyword>
<gene>
    <name evidence="9" type="ORF">SAMN02745205_00959</name>
</gene>
<dbReference type="AlphaFoldDB" id="A0A1T4L0F7"/>
<proteinExistence type="inferred from homology"/>
<dbReference type="Gene3D" id="2.170.130.10">
    <property type="entry name" value="TonB-dependent receptor, plug domain"/>
    <property type="match status" value="1"/>
</dbReference>
<keyword evidence="6 7" id="KW-0998">Cell outer membrane</keyword>
<dbReference type="SUPFAM" id="SSF56935">
    <property type="entry name" value="Porins"/>
    <property type="match status" value="1"/>
</dbReference>
<feature type="domain" description="TonB-dependent receptor plug" evidence="8">
    <location>
        <begin position="129"/>
        <end position="252"/>
    </location>
</feature>
<name>A0A1T4L0F7_PORCN</name>
<dbReference type="InterPro" id="IPR008969">
    <property type="entry name" value="CarboxyPept-like_regulatory"/>
</dbReference>
<evidence type="ECO:0000259" key="8">
    <source>
        <dbReference type="Pfam" id="PF07715"/>
    </source>
</evidence>
<dbReference type="Pfam" id="PF07715">
    <property type="entry name" value="Plug"/>
    <property type="match status" value="1"/>
</dbReference>
<dbReference type="PROSITE" id="PS52016">
    <property type="entry name" value="TONB_DEPENDENT_REC_3"/>
    <property type="match status" value="1"/>
</dbReference>
<evidence type="ECO:0000256" key="1">
    <source>
        <dbReference type="ARBA" id="ARBA00004571"/>
    </source>
</evidence>
<dbReference type="InterPro" id="IPR023997">
    <property type="entry name" value="TonB-dep_OMP_SusC/RagA_CS"/>
</dbReference>
<dbReference type="InterPro" id="IPR036942">
    <property type="entry name" value="Beta-barrel_TonB_sf"/>
</dbReference>
<evidence type="ECO:0000256" key="5">
    <source>
        <dbReference type="ARBA" id="ARBA00023136"/>
    </source>
</evidence>
<sequence length="1065" mass="118475">MVMSFAATAFVFAVGVGTTLPVFSQQRPAQQVQQGLVTVRGRVLDQKKEPLPGAKIQVKGLNLGTVSDYNGNFLLRRVPMGATLEVYFVGMKPGTVKVKGEDVIEVILKEDKTELSEVVVTGYSEIRKDRMTGSASTINSSEFKNLDVKSMDQILKGAVSGVTTYTSGRPGETAKIRIRGANSLTGNTEPIWIIDGMPMQGEPPKASNGSSLEEMLFQNGIGNIPPDDIESINILKDAAASAIYGARAANGVIVVKTKRGAEGPTRFNVTAHFGLVERPQNTLPLMNSEQKIRFEREVFHDTDDSSIGRAADIYYRIGRGTLSAAEGEAELARMARTNTNWFREIYRPAFSTQISMSASGGSTKTRHYTAINFSDENGTEYNNNHKRFRFSSKVDYSLSSKLELQTDIAATYVQDRRSASAIGSLQYALRANPYETPDGYDMSYLLSSRYSAISPGLRWKKLNVMSEIMNNTDYTRRIEPQLNTRLKWDTPLEGLTAMVHGTVNASVSVSRKEIQENTYTSFSSNWLQSLYGISEEQARGSLQEASYASNSYTMRSTLQYVKDWDSAHNIDFMAGSEISHMIGYTSGVTFPTFDKTHRVIGYPELTDDIEVKNINFKALGSTGRFESKLASLFLSGSYSYLDKYILSGSVRYDGSNVIGNQNQFTPLWNVSGRWNVHRESFFKKNDIVNALSLRFGYGYTGSIDKNALPFVVMYVDENVLYDGQKIPSNFNYANPSIKWQTKQDFNLGAEISALSNRLRLNVNYYNNRVFDLLDSRHRPLSSGVSRITENVANLTNRGWEFDLSGTIIESGKFSWSAQANFAINENKVTVTGYKSLADIPSGYRGTGYENNALFVEGYSTGEWFGYKFAGIDPGTGHTLAYTKDGETQDMDLIRGDSQEVKTPELRSLGVFDPPFSGGFSTSFTWDRLVLSMSMEYQGGHHIPSFSTFGSFTPYNRSINDEYRWRGVGDIAPFPAMTQYAQAYGSFLFDRHLERGDYLRCTYLTLGYNLPTHFLKMIGLESARLSLTANNLFTITGYKGLDPALRGSTGGYPASRRYSLSLNISL</sequence>
<evidence type="ECO:0000256" key="7">
    <source>
        <dbReference type="PROSITE-ProRule" id="PRU01360"/>
    </source>
</evidence>
<evidence type="ECO:0000256" key="3">
    <source>
        <dbReference type="ARBA" id="ARBA00022452"/>
    </source>
</evidence>
<dbReference type="Gene3D" id="2.40.170.20">
    <property type="entry name" value="TonB-dependent receptor, beta-barrel domain"/>
    <property type="match status" value="1"/>
</dbReference>
<dbReference type="InterPro" id="IPR023996">
    <property type="entry name" value="TonB-dep_OMP_SusC/RagA"/>
</dbReference>
<evidence type="ECO:0000313" key="9">
    <source>
        <dbReference type="EMBL" id="SJZ48214.1"/>
    </source>
</evidence>
<dbReference type="InterPro" id="IPR037066">
    <property type="entry name" value="Plug_dom_sf"/>
</dbReference>
<keyword evidence="5 7" id="KW-0472">Membrane</keyword>
<dbReference type="Gene3D" id="2.60.40.1120">
    <property type="entry name" value="Carboxypeptidase-like, regulatory domain"/>
    <property type="match status" value="1"/>
</dbReference>
<evidence type="ECO:0000256" key="6">
    <source>
        <dbReference type="ARBA" id="ARBA00023237"/>
    </source>
</evidence>
<dbReference type="InterPro" id="IPR012910">
    <property type="entry name" value="Plug_dom"/>
</dbReference>
<evidence type="ECO:0000256" key="2">
    <source>
        <dbReference type="ARBA" id="ARBA00022448"/>
    </source>
</evidence>
<dbReference type="Proteomes" id="UP000189956">
    <property type="component" value="Unassembled WGS sequence"/>
</dbReference>